<sequence length="202" mass="22236">MPIEQTPGCFPENGVLLIVRSTGCTKGFRIRTGARMLCKDTDIVCRVPVVDARRTFLNCRLKRPPFFPFQLRSSTPYEAQRTCGEQNIGTGVLRAEEPLPYRSFIASRLVPGVHTVRNSLRRVDVRMLLPALELGLGTPTRLSMCNVVFGAKFPFYMVISRFPVQLLAHQSICSLSFDVPGASAPSGPSGPSLPTKLSAKLQ</sequence>
<name>A0A9P8MEL1_9HYPO</name>
<comment type="caution">
    <text evidence="1">The sequence shown here is derived from an EMBL/GenBank/DDBJ whole genome shotgun (WGS) entry which is preliminary data.</text>
</comment>
<evidence type="ECO:0000313" key="1">
    <source>
        <dbReference type="EMBL" id="KAH0597819.1"/>
    </source>
</evidence>
<proteinExistence type="predicted"/>
<accession>A0A9P8MEL1</accession>
<protein>
    <submittedName>
        <fullName evidence="1">Uncharacterized protein</fullName>
    </submittedName>
</protein>
<gene>
    <name evidence="1" type="ORF">MHUMG1_04191</name>
</gene>
<reference evidence="1 2" key="1">
    <citation type="submission" date="2020-07" db="EMBL/GenBank/DDBJ databases">
        <title>Metarhizium humberi genome.</title>
        <authorList>
            <person name="Lysoe E."/>
        </authorList>
    </citation>
    <scope>NUCLEOTIDE SEQUENCE [LARGE SCALE GENOMIC DNA]</scope>
    <source>
        <strain evidence="1 2">ESALQ1638</strain>
    </source>
</reference>
<evidence type="ECO:0000313" key="2">
    <source>
        <dbReference type="Proteomes" id="UP000764110"/>
    </source>
</evidence>
<keyword evidence="2" id="KW-1185">Reference proteome</keyword>
<organism evidence="1 2">
    <name type="scientific">Metarhizium humberi</name>
    <dbReference type="NCBI Taxonomy" id="2596975"/>
    <lineage>
        <taxon>Eukaryota</taxon>
        <taxon>Fungi</taxon>
        <taxon>Dikarya</taxon>
        <taxon>Ascomycota</taxon>
        <taxon>Pezizomycotina</taxon>
        <taxon>Sordariomycetes</taxon>
        <taxon>Hypocreomycetidae</taxon>
        <taxon>Hypocreales</taxon>
        <taxon>Clavicipitaceae</taxon>
        <taxon>Metarhizium</taxon>
    </lineage>
</organism>
<dbReference type="Proteomes" id="UP000764110">
    <property type="component" value="Unassembled WGS sequence"/>
</dbReference>
<dbReference type="EMBL" id="JACEFI010000006">
    <property type="protein sequence ID" value="KAH0597819.1"/>
    <property type="molecule type" value="Genomic_DNA"/>
</dbReference>
<dbReference type="AlphaFoldDB" id="A0A9P8MEL1"/>